<protein>
    <submittedName>
        <fullName evidence="3">Uncharacterized protein</fullName>
    </submittedName>
</protein>
<dbReference type="EMBL" id="JAAAIP010000406">
    <property type="protein sequence ID" value="KAG0317775.1"/>
    <property type="molecule type" value="Genomic_DNA"/>
</dbReference>
<evidence type="ECO:0000256" key="2">
    <source>
        <dbReference type="SAM" id="SignalP"/>
    </source>
</evidence>
<dbReference type="OrthoDB" id="2422218at2759"/>
<keyword evidence="4" id="KW-1185">Reference proteome</keyword>
<dbReference type="Proteomes" id="UP000738325">
    <property type="component" value="Unassembled WGS sequence"/>
</dbReference>
<reference evidence="3" key="1">
    <citation type="journal article" date="2020" name="Fungal Divers.">
        <title>Resolving the Mortierellaceae phylogeny through synthesis of multi-gene phylogenetics and phylogenomics.</title>
        <authorList>
            <person name="Vandepol N."/>
            <person name="Liber J."/>
            <person name="Desiro A."/>
            <person name="Na H."/>
            <person name="Kennedy M."/>
            <person name="Barry K."/>
            <person name="Grigoriev I.V."/>
            <person name="Miller A.N."/>
            <person name="O'Donnell K."/>
            <person name="Stajich J.E."/>
            <person name="Bonito G."/>
        </authorList>
    </citation>
    <scope>NUCLEOTIDE SEQUENCE</scope>
    <source>
        <strain evidence="3">REB-010B</strain>
    </source>
</reference>
<comment type="caution">
    <text evidence="3">The sequence shown here is derived from an EMBL/GenBank/DDBJ whole genome shotgun (WGS) entry which is preliminary data.</text>
</comment>
<feature type="compositionally biased region" description="Basic and acidic residues" evidence="1">
    <location>
        <begin position="203"/>
        <end position="230"/>
    </location>
</feature>
<feature type="signal peptide" evidence="2">
    <location>
        <begin position="1"/>
        <end position="27"/>
    </location>
</feature>
<keyword evidence="2" id="KW-0732">Signal</keyword>
<evidence type="ECO:0000313" key="4">
    <source>
        <dbReference type="Proteomes" id="UP000738325"/>
    </source>
</evidence>
<proteinExistence type="predicted"/>
<feature type="compositionally biased region" description="Basic and acidic residues" evidence="1">
    <location>
        <begin position="182"/>
        <end position="194"/>
    </location>
</feature>
<feature type="region of interest" description="Disordered" evidence="1">
    <location>
        <begin position="182"/>
        <end position="230"/>
    </location>
</feature>
<organism evidence="3 4">
    <name type="scientific">Dissophora globulifera</name>
    <dbReference type="NCBI Taxonomy" id="979702"/>
    <lineage>
        <taxon>Eukaryota</taxon>
        <taxon>Fungi</taxon>
        <taxon>Fungi incertae sedis</taxon>
        <taxon>Mucoromycota</taxon>
        <taxon>Mortierellomycotina</taxon>
        <taxon>Mortierellomycetes</taxon>
        <taxon>Mortierellales</taxon>
        <taxon>Mortierellaceae</taxon>
        <taxon>Dissophora</taxon>
    </lineage>
</organism>
<accession>A0A9P6RFT8</accession>
<dbReference type="AlphaFoldDB" id="A0A9P6RFT8"/>
<name>A0A9P6RFT8_9FUNG</name>
<evidence type="ECO:0000256" key="1">
    <source>
        <dbReference type="SAM" id="MobiDB-lite"/>
    </source>
</evidence>
<gene>
    <name evidence="3" type="ORF">BGZ99_006103</name>
</gene>
<feature type="chain" id="PRO_5040482768" evidence="2">
    <location>
        <begin position="28"/>
        <end position="230"/>
    </location>
</feature>
<sequence>MRFSVVTAIIAISSLALLSKSSNQVSAALTPAERAALELKEGPKPNYCAPCIQKAMHNHFPHACAADLDPNEGNERPTGSTDEEERCVCVAFNDLYWMKADCSAECDYTHSPKAMQYFLPASKIEGCDKWIDFSTGQEKIVPLMTPRNPDHKPEVFPIAPIPDVVANDENYDGRPKYDVHITHADDDKKVKEQLEVESGLPNEIKKEDSSPEMNKDDLNSESNSDPKDEL</sequence>
<evidence type="ECO:0000313" key="3">
    <source>
        <dbReference type="EMBL" id="KAG0317775.1"/>
    </source>
</evidence>